<dbReference type="InterPro" id="IPR015943">
    <property type="entry name" value="WD40/YVTN_repeat-like_dom_sf"/>
</dbReference>
<gene>
    <name evidence="1" type="ORF">HBR001_LOCUS4416</name>
</gene>
<accession>A0AAV0TZA5</accession>
<dbReference type="AlphaFoldDB" id="A0AAV0TZA5"/>
<dbReference type="SUPFAM" id="SSF50998">
    <property type="entry name" value="Quinoprotein alcohol dehydrogenase-like"/>
    <property type="match status" value="1"/>
</dbReference>
<proteinExistence type="predicted"/>
<dbReference type="InterPro" id="IPR011047">
    <property type="entry name" value="Quinoprotein_ADH-like_sf"/>
</dbReference>
<dbReference type="Proteomes" id="UP001162031">
    <property type="component" value="Unassembled WGS sequence"/>
</dbReference>
<keyword evidence="2" id="KW-1185">Reference proteome</keyword>
<name>A0AAV0TZA5_HYABA</name>
<evidence type="ECO:0000313" key="2">
    <source>
        <dbReference type="Proteomes" id="UP001162031"/>
    </source>
</evidence>
<protein>
    <submittedName>
        <fullName evidence="1">Uncharacterized protein</fullName>
    </submittedName>
</protein>
<sequence length="366" mass="39943">MDNTSSAICAGREPTCAHGRRLVSDRVYVGTADGSVRAIAVPSLRDDVRRPSDAELPLMRVYWSARLCIHAITNVCGVDTDVKHTDTLLVGSAGGELVVLREELEVRRFQLEGGVQDICYTGNGVFMVGDALGNLYCVTQYEILWKQRLPAIVDAGNDAGLDFFYPAATQPIVYAIAQVRLLDVERTLSNYVLVASGHKHVVVTHCGKTFAAIPTRTPMTTLAVFPGKDEDIVLAAGEEGLIYRLVSNREVVSNEMPDFRFAMEVWVKTSFPVMKLLSVPTPSKVNVSEIAWVCLGSNGEVALFRGQECVRTWEAASFSTARSAAADFPVDLTLLASGDASDVRQSGVIVFRDRIHTFPIDLMGQQ</sequence>
<evidence type="ECO:0000313" key="1">
    <source>
        <dbReference type="EMBL" id="CAI5728821.1"/>
    </source>
</evidence>
<dbReference type="Gene3D" id="2.130.10.10">
    <property type="entry name" value="YVTN repeat-like/Quinoprotein amine dehydrogenase"/>
    <property type="match status" value="1"/>
</dbReference>
<organism evidence="1 2">
    <name type="scientific">Hyaloperonospora brassicae</name>
    <name type="common">Brassica downy mildew</name>
    <name type="synonym">Peronospora brassicae</name>
    <dbReference type="NCBI Taxonomy" id="162125"/>
    <lineage>
        <taxon>Eukaryota</taxon>
        <taxon>Sar</taxon>
        <taxon>Stramenopiles</taxon>
        <taxon>Oomycota</taxon>
        <taxon>Peronosporomycetes</taxon>
        <taxon>Peronosporales</taxon>
        <taxon>Peronosporaceae</taxon>
        <taxon>Hyaloperonospora</taxon>
    </lineage>
</organism>
<reference evidence="1" key="1">
    <citation type="submission" date="2022-12" db="EMBL/GenBank/DDBJ databases">
        <authorList>
            <person name="Webb A."/>
        </authorList>
    </citation>
    <scope>NUCLEOTIDE SEQUENCE</scope>
    <source>
        <strain evidence="1">Hp1</strain>
    </source>
</reference>
<dbReference type="EMBL" id="CANTFL010000942">
    <property type="protein sequence ID" value="CAI5728821.1"/>
    <property type="molecule type" value="Genomic_DNA"/>
</dbReference>
<comment type="caution">
    <text evidence="1">The sequence shown here is derived from an EMBL/GenBank/DDBJ whole genome shotgun (WGS) entry which is preliminary data.</text>
</comment>